<gene>
    <name evidence="7" type="ORF">FDA94_36215</name>
</gene>
<sequence length="185" mass="19424">MGHREDLLAGAKKCLYERGYAQTTARDIVAASGTNLASIGYHFGSKEALLNAALMEVLTDLGRSLDAAVAGGDRGDHAGGLGETWRLVRESFAEHQPIWVAGIGAYVQSQYSPDLRDLLAPIVRGILGQLAEEVPGADEKSAKAIASIQLALLTGLVLQWVVDPDHALTGPELAEGLRALTGPTG</sequence>
<dbReference type="GO" id="GO:0000976">
    <property type="term" value="F:transcription cis-regulatory region binding"/>
    <property type="evidence" value="ECO:0007669"/>
    <property type="project" value="TreeGrafter"/>
</dbReference>
<dbReference type="OrthoDB" id="2356263at2"/>
<keyword evidence="2" id="KW-0805">Transcription regulation</keyword>
<dbReference type="Proteomes" id="UP000308705">
    <property type="component" value="Unassembled WGS sequence"/>
</dbReference>
<feature type="domain" description="HTH tetR-type" evidence="6">
    <location>
        <begin position="1"/>
        <end position="61"/>
    </location>
</feature>
<dbReference type="PROSITE" id="PS50977">
    <property type="entry name" value="HTH_TETR_2"/>
    <property type="match status" value="1"/>
</dbReference>
<name>A0A4U3LSP4_9ACTN</name>
<dbReference type="PANTHER" id="PTHR30055">
    <property type="entry name" value="HTH-TYPE TRANSCRIPTIONAL REGULATOR RUTR"/>
    <property type="match status" value="1"/>
</dbReference>
<dbReference type="InterPro" id="IPR009057">
    <property type="entry name" value="Homeodomain-like_sf"/>
</dbReference>
<dbReference type="InterPro" id="IPR036271">
    <property type="entry name" value="Tet_transcr_reg_TetR-rel_C_sf"/>
</dbReference>
<evidence type="ECO:0000256" key="3">
    <source>
        <dbReference type="ARBA" id="ARBA00023125"/>
    </source>
</evidence>
<evidence type="ECO:0000256" key="4">
    <source>
        <dbReference type="ARBA" id="ARBA00023163"/>
    </source>
</evidence>
<dbReference type="EMBL" id="SZQA01000060">
    <property type="protein sequence ID" value="TKK79018.1"/>
    <property type="molecule type" value="Genomic_DNA"/>
</dbReference>
<reference evidence="7 8" key="1">
    <citation type="submission" date="2019-04" db="EMBL/GenBank/DDBJ databases">
        <title>Herbidospora sp. NEAU-GS14.nov., a novel actinomycete isolated from soil.</title>
        <authorList>
            <person name="Han L."/>
        </authorList>
    </citation>
    <scope>NUCLEOTIDE SEQUENCE [LARGE SCALE GENOMIC DNA]</scope>
    <source>
        <strain evidence="7 8">NEAU-GS14</strain>
    </source>
</reference>
<dbReference type="SUPFAM" id="SSF48498">
    <property type="entry name" value="Tetracyclin repressor-like, C-terminal domain"/>
    <property type="match status" value="1"/>
</dbReference>
<evidence type="ECO:0000256" key="1">
    <source>
        <dbReference type="ARBA" id="ARBA00022491"/>
    </source>
</evidence>
<dbReference type="InterPro" id="IPR050109">
    <property type="entry name" value="HTH-type_TetR-like_transc_reg"/>
</dbReference>
<dbReference type="RefSeq" id="WP_137251545.1">
    <property type="nucleotide sequence ID" value="NZ_SZQA01000060.1"/>
</dbReference>
<proteinExistence type="predicted"/>
<evidence type="ECO:0000256" key="5">
    <source>
        <dbReference type="PROSITE-ProRule" id="PRU00335"/>
    </source>
</evidence>
<dbReference type="PRINTS" id="PR00455">
    <property type="entry name" value="HTHTETR"/>
</dbReference>
<comment type="caution">
    <text evidence="7">The sequence shown here is derived from an EMBL/GenBank/DDBJ whole genome shotgun (WGS) entry which is preliminary data.</text>
</comment>
<dbReference type="InterPro" id="IPR001647">
    <property type="entry name" value="HTH_TetR"/>
</dbReference>
<organism evidence="7 8">
    <name type="scientific">Herbidospora galbida</name>
    <dbReference type="NCBI Taxonomy" id="2575442"/>
    <lineage>
        <taxon>Bacteria</taxon>
        <taxon>Bacillati</taxon>
        <taxon>Actinomycetota</taxon>
        <taxon>Actinomycetes</taxon>
        <taxon>Streptosporangiales</taxon>
        <taxon>Streptosporangiaceae</taxon>
        <taxon>Herbidospora</taxon>
    </lineage>
</organism>
<protein>
    <submittedName>
        <fullName evidence="7">TetR/AcrR family transcriptional regulator</fullName>
    </submittedName>
</protein>
<accession>A0A4U3LSP4</accession>
<keyword evidence="3 5" id="KW-0238">DNA-binding</keyword>
<evidence type="ECO:0000259" key="6">
    <source>
        <dbReference type="PROSITE" id="PS50977"/>
    </source>
</evidence>
<evidence type="ECO:0000256" key="2">
    <source>
        <dbReference type="ARBA" id="ARBA00023015"/>
    </source>
</evidence>
<dbReference type="InterPro" id="IPR039538">
    <property type="entry name" value="BetI_C"/>
</dbReference>
<dbReference type="Gene3D" id="1.10.357.10">
    <property type="entry name" value="Tetracycline Repressor, domain 2"/>
    <property type="match status" value="1"/>
</dbReference>
<dbReference type="Pfam" id="PF00440">
    <property type="entry name" value="TetR_N"/>
    <property type="match status" value="1"/>
</dbReference>
<dbReference type="GO" id="GO:0003700">
    <property type="term" value="F:DNA-binding transcription factor activity"/>
    <property type="evidence" value="ECO:0007669"/>
    <property type="project" value="TreeGrafter"/>
</dbReference>
<dbReference type="PANTHER" id="PTHR30055:SF219">
    <property type="entry name" value="TRANSCRIPTIONAL REGULATORY PROTEIN"/>
    <property type="match status" value="1"/>
</dbReference>
<dbReference type="Pfam" id="PF13977">
    <property type="entry name" value="TetR_C_6"/>
    <property type="match status" value="1"/>
</dbReference>
<keyword evidence="8" id="KW-1185">Reference proteome</keyword>
<evidence type="ECO:0000313" key="7">
    <source>
        <dbReference type="EMBL" id="TKK79018.1"/>
    </source>
</evidence>
<keyword evidence="1" id="KW-0678">Repressor</keyword>
<dbReference type="AlphaFoldDB" id="A0A4U3LSP4"/>
<evidence type="ECO:0000313" key="8">
    <source>
        <dbReference type="Proteomes" id="UP000308705"/>
    </source>
</evidence>
<dbReference type="SUPFAM" id="SSF46689">
    <property type="entry name" value="Homeodomain-like"/>
    <property type="match status" value="1"/>
</dbReference>
<feature type="DNA-binding region" description="H-T-H motif" evidence="5">
    <location>
        <begin position="24"/>
        <end position="43"/>
    </location>
</feature>
<keyword evidence="4" id="KW-0804">Transcription</keyword>